<evidence type="ECO:0000313" key="9">
    <source>
        <dbReference type="EMBL" id="PWY67966.1"/>
    </source>
</evidence>
<reference evidence="9 10" key="1">
    <citation type="submission" date="2016-12" db="EMBL/GenBank/DDBJ databases">
        <title>The genomes of Aspergillus section Nigri reveals drivers in fungal speciation.</title>
        <authorList>
            <consortium name="DOE Joint Genome Institute"/>
            <person name="Vesth T.C."/>
            <person name="Nybo J."/>
            <person name="Theobald S."/>
            <person name="Brandl J."/>
            <person name="Frisvad J.C."/>
            <person name="Nielsen K.F."/>
            <person name="Lyhne E.K."/>
            <person name="Kogle M.E."/>
            <person name="Kuo A."/>
            <person name="Riley R."/>
            <person name="Clum A."/>
            <person name="Nolan M."/>
            <person name="Lipzen A."/>
            <person name="Salamov A."/>
            <person name="Henrissat B."/>
            <person name="Wiebenga A."/>
            <person name="De Vries R.P."/>
            <person name="Grigoriev I.V."/>
            <person name="Mortensen U.H."/>
            <person name="Andersen M.R."/>
            <person name="Baker S.E."/>
        </authorList>
    </citation>
    <scope>NUCLEOTIDE SEQUENCE [LARGE SCALE GENOMIC DNA]</scope>
    <source>
        <strain evidence="9 10">CBS 115572</strain>
    </source>
</reference>
<dbReference type="PANTHER" id="PTHR43867">
    <property type="entry name" value="CELLULOSE SYNTHASE CATALYTIC SUBUNIT A [UDP-FORMING]"/>
    <property type="match status" value="1"/>
</dbReference>
<dbReference type="GO" id="GO:0016757">
    <property type="term" value="F:glycosyltransferase activity"/>
    <property type="evidence" value="ECO:0007669"/>
    <property type="project" value="UniProtKB-KW"/>
</dbReference>
<feature type="domain" description="Glycosyltransferase 2-like" evidence="8">
    <location>
        <begin position="201"/>
        <end position="377"/>
    </location>
</feature>
<keyword evidence="6 7" id="KW-0472">Membrane</keyword>
<evidence type="ECO:0000259" key="8">
    <source>
        <dbReference type="Pfam" id="PF13632"/>
    </source>
</evidence>
<dbReference type="AlphaFoldDB" id="A0A317V1T9"/>
<dbReference type="EMBL" id="MSFK01000046">
    <property type="protein sequence ID" value="PWY67966.1"/>
    <property type="molecule type" value="Genomic_DNA"/>
</dbReference>
<feature type="transmembrane region" description="Helical" evidence="7">
    <location>
        <begin position="27"/>
        <end position="49"/>
    </location>
</feature>
<dbReference type="CDD" id="cd06421">
    <property type="entry name" value="CESA_CelA_like"/>
    <property type="match status" value="1"/>
</dbReference>
<dbReference type="SUPFAM" id="SSF53448">
    <property type="entry name" value="Nucleotide-diphospho-sugar transferases"/>
    <property type="match status" value="1"/>
</dbReference>
<dbReference type="OrthoDB" id="72851at2759"/>
<dbReference type="InterPro" id="IPR029044">
    <property type="entry name" value="Nucleotide-diphossugar_trans"/>
</dbReference>
<feature type="transmembrane region" description="Helical" evidence="7">
    <location>
        <begin position="593"/>
        <end position="612"/>
    </location>
</feature>
<evidence type="ECO:0000256" key="2">
    <source>
        <dbReference type="ARBA" id="ARBA00022676"/>
    </source>
</evidence>
<keyword evidence="3 9" id="KW-0808">Transferase</keyword>
<organism evidence="9 10">
    <name type="scientific">Aspergillus sclerotioniger CBS 115572</name>
    <dbReference type="NCBI Taxonomy" id="1450535"/>
    <lineage>
        <taxon>Eukaryota</taxon>
        <taxon>Fungi</taxon>
        <taxon>Dikarya</taxon>
        <taxon>Ascomycota</taxon>
        <taxon>Pezizomycotina</taxon>
        <taxon>Eurotiomycetes</taxon>
        <taxon>Eurotiomycetidae</taxon>
        <taxon>Eurotiales</taxon>
        <taxon>Aspergillaceae</taxon>
        <taxon>Aspergillus</taxon>
        <taxon>Aspergillus subgen. Circumdati</taxon>
    </lineage>
</organism>
<name>A0A317V1T9_9EURO</name>
<gene>
    <name evidence="9" type="ORF">BO94DRAFT_540331</name>
</gene>
<evidence type="ECO:0000256" key="1">
    <source>
        <dbReference type="ARBA" id="ARBA00004141"/>
    </source>
</evidence>
<protein>
    <submittedName>
        <fullName evidence="9">Glycosyl transferase</fullName>
    </submittedName>
</protein>
<comment type="subcellular location">
    <subcellularLocation>
        <location evidence="1">Membrane</location>
        <topology evidence="1">Multi-pass membrane protein</topology>
    </subcellularLocation>
</comment>
<comment type="caution">
    <text evidence="9">The sequence shown here is derived from an EMBL/GenBank/DDBJ whole genome shotgun (WGS) entry which is preliminary data.</text>
</comment>
<dbReference type="STRING" id="1450535.A0A317V1T9"/>
<evidence type="ECO:0000256" key="6">
    <source>
        <dbReference type="ARBA" id="ARBA00023136"/>
    </source>
</evidence>
<keyword evidence="10" id="KW-1185">Reference proteome</keyword>
<dbReference type="Gene3D" id="3.90.550.10">
    <property type="entry name" value="Spore Coat Polysaccharide Biosynthesis Protein SpsA, Chain A"/>
    <property type="match status" value="1"/>
</dbReference>
<dbReference type="GO" id="GO:0016020">
    <property type="term" value="C:membrane"/>
    <property type="evidence" value="ECO:0007669"/>
    <property type="project" value="UniProtKB-SubCell"/>
</dbReference>
<keyword evidence="4 7" id="KW-0812">Transmembrane</keyword>
<dbReference type="Proteomes" id="UP000246702">
    <property type="component" value="Unassembled WGS sequence"/>
</dbReference>
<feature type="transmembrane region" description="Helical" evidence="7">
    <location>
        <begin position="522"/>
        <end position="547"/>
    </location>
</feature>
<evidence type="ECO:0000256" key="4">
    <source>
        <dbReference type="ARBA" id="ARBA00022692"/>
    </source>
</evidence>
<keyword evidence="5 7" id="KW-1133">Transmembrane helix</keyword>
<dbReference type="InterPro" id="IPR050321">
    <property type="entry name" value="Glycosyltr_2/OpgH_subfam"/>
</dbReference>
<feature type="transmembrane region" description="Helical" evidence="7">
    <location>
        <begin position="492"/>
        <end position="510"/>
    </location>
</feature>
<keyword evidence="2" id="KW-0328">Glycosyltransferase</keyword>
<evidence type="ECO:0000256" key="3">
    <source>
        <dbReference type="ARBA" id="ARBA00022679"/>
    </source>
</evidence>
<evidence type="ECO:0000256" key="5">
    <source>
        <dbReference type="ARBA" id="ARBA00022989"/>
    </source>
</evidence>
<dbReference type="PANTHER" id="PTHR43867:SF7">
    <property type="entry name" value="CELLULOSE SYNTHASE (EUROFUNG)"/>
    <property type="match status" value="1"/>
</dbReference>
<dbReference type="Pfam" id="PF13632">
    <property type="entry name" value="Glyco_trans_2_3"/>
    <property type="match status" value="1"/>
</dbReference>
<feature type="transmembrane region" description="Helical" evidence="7">
    <location>
        <begin position="399"/>
        <end position="420"/>
    </location>
</feature>
<dbReference type="InterPro" id="IPR001173">
    <property type="entry name" value="Glyco_trans_2-like"/>
</dbReference>
<evidence type="ECO:0000256" key="7">
    <source>
        <dbReference type="SAM" id="Phobius"/>
    </source>
</evidence>
<sequence length="614" mass="68226">MPSRPIHHIQELPPDQRIVSGQQHRRFLYYVALIASWTFNLYFVVRLVLCFSAADQNWRIWATLLVEAILADSSRRDQQLTVSAGQASLSQPRKRLRLHGIDNLPQVDVLVPCCGEPVDVILDTVRAACTMDYPTSKFRVLVLDDGASSALEGAISSLRRDMSHLFYHTRGKQSGKVFAKAGNLNYALFSLQEKVQPEFCVIFDADSIPLPDFLRATLPHLLRNPETALLTTRQYFYNLPAGDPLSQSRLHFYSCENAELDRCGLARDAGSGAVFRRQAIIDAGGYPTYSFSEDWQLSLVLQGLDQHTIQIQEPLQYGLVPTSLDGHIAQRNRWHIGHSQQLRVLFPPANEKLPRHLQWTIAWNGLSILAGVLGCLVAFGTVPLLLLSGQLIPDAAPRLAKLQFYLAVCQVALTWAYGLLQCASTAFESAPFSRLENTWLAGAHLHAIVRFHLLSSRPKGSFVTGSSSNSWNRTATPSSLQTLYHNLWHNGIAYSIVVLLATLGSMLLAVRSALTSPEPDRLWRLLTTVAWPPILHICYLSVISYWAPIAYLLNPPHYRQRNDGLARSPSGVVLPIPEIQRGVVPRGTAPVGFYRRCLVVTLVLGGLVVGGLTL</sequence>
<feature type="transmembrane region" description="Helical" evidence="7">
    <location>
        <begin position="361"/>
        <end position="387"/>
    </location>
</feature>
<proteinExistence type="predicted"/>
<accession>A0A317V1T9</accession>
<dbReference type="RefSeq" id="XP_025462015.1">
    <property type="nucleotide sequence ID" value="XM_025612898.1"/>
</dbReference>
<evidence type="ECO:0000313" key="10">
    <source>
        <dbReference type="Proteomes" id="UP000246702"/>
    </source>
</evidence>
<dbReference type="GeneID" id="37115041"/>